<dbReference type="Proteomes" id="UP000828390">
    <property type="component" value="Unassembled WGS sequence"/>
</dbReference>
<evidence type="ECO:0000313" key="3">
    <source>
        <dbReference type="Proteomes" id="UP000828390"/>
    </source>
</evidence>
<dbReference type="EMBL" id="JAIWYP010000006">
    <property type="protein sequence ID" value="KAH3812139.1"/>
    <property type="molecule type" value="Genomic_DNA"/>
</dbReference>
<feature type="compositionally biased region" description="Polar residues" evidence="1">
    <location>
        <begin position="47"/>
        <end position="58"/>
    </location>
</feature>
<keyword evidence="3" id="KW-1185">Reference proteome</keyword>
<feature type="region of interest" description="Disordered" evidence="1">
    <location>
        <begin position="47"/>
        <end position="79"/>
    </location>
</feature>
<protein>
    <submittedName>
        <fullName evidence="2">Uncharacterized protein</fullName>
    </submittedName>
</protein>
<reference evidence="2" key="2">
    <citation type="submission" date="2020-11" db="EMBL/GenBank/DDBJ databases">
        <authorList>
            <person name="McCartney M.A."/>
            <person name="Auch B."/>
            <person name="Kono T."/>
            <person name="Mallez S."/>
            <person name="Becker A."/>
            <person name="Gohl D.M."/>
            <person name="Silverstein K.A.T."/>
            <person name="Koren S."/>
            <person name="Bechman K.B."/>
            <person name="Herman A."/>
            <person name="Abrahante J.E."/>
            <person name="Garbe J."/>
        </authorList>
    </citation>
    <scope>NUCLEOTIDE SEQUENCE</scope>
    <source>
        <strain evidence="2">Duluth1</strain>
        <tissue evidence="2">Whole animal</tissue>
    </source>
</reference>
<accession>A0A9D4G7U5</accession>
<proteinExistence type="predicted"/>
<sequence length="94" mass="10335">MNVYEHVCETAADCLQNTKDGMLTCIEKFKTSGEAIQKSISSFRHQLMSSTQDSNSSGVDVDTDDCGNHTQPPGAQTPCPVEYRERKFATNNST</sequence>
<gene>
    <name evidence="2" type="ORF">DPMN_140562</name>
</gene>
<organism evidence="2 3">
    <name type="scientific">Dreissena polymorpha</name>
    <name type="common">Zebra mussel</name>
    <name type="synonym">Mytilus polymorpha</name>
    <dbReference type="NCBI Taxonomy" id="45954"/>
    <lineage>
        <taxon>Eukaryota</taxon>
        <taxon>Metazoa</taxon>
        <taxon>Spiralia</taxon>
        <taxon>Lophotrochozoa</taxon>
        <taxon>Mollusca</taxon>
        <taxon>Bivalvia</taxon>
        <taxon>Autobranchia</taxon>
        <taxon>Heteroconchia</taxon>
        <taxon>Euheterodonta</taxon>
        <taxon>Imparidentia</taxon>
        <taxon>Neoheterodontei</taxon>
        <taxon>Myida</taxon>
        <taxon>Dreissenoidea</taxon>
        <taxon>Dreissenidae</taxon>
        <taxon>Dreissena</taxon>
    </lineage>
</organism>
<evidence type="ECO:0000313" key="2">
    <source>
        <dbReference type="EMBL" id="KAH3812139.1"/>
    </source>
</evidence>
<evidence type="ECO:0000256" key="1">
    <source>
        <dbReference type="SAM" id="MobiDB-lite"/>
    </source>
</evidence>
<name>A0A9D4G7U5_DREPO</name>
<comment type="caution">
    <text evidence="2">The sequence shown here is derived from an EMBL/GenBank/DDBJ whole genome shotgun (WGS) entry which is preliminary data.</text>
</comment>
<dbReference type="AlphaFoldDB" id="A0A9D4G7U5"/>
<reference evidence="2" key="1">
    <citation type="journal article" date="2019" name="bioRxiv">
        <title>The Genome of the Zebra Mussel, Dreissena polymorpha: A Resource for Invasive Species Research.</title>
        <authorList>
            <person name="McCartney M.A."/>
            <person name="Auch B."/>
            <person name="Kono T."/>
            <person name="Mallez S."/>
            <person name="Zhang Y."/>
            <person name="Obille A."/>
            <person name="Becker A."/>
            <person name="Abrahante J.E."/>
            <person name="Garbe J."/>
            <person name="Badalamenti J.P."/>
            <person name="Herman A."/>
            <person name="Mangelson H."/>
            <person name="Liachko I."/>
            <person name="Sullivan S."/>
            <person name="Sone E.D."/>
            <person name="Koren S."/>
            <person name="Silverstein K.A.T."/>
            <person name="Beckman K.B."/>
            <person name="Gohl D.M."/>
        </authorList>
    </citation>
    <scope>NUCLEOTIDE SEQUENCE</scope>
    <source>
        <strain evidence="2">Duluth1</strain>
        <tissue evidence="2">Whole animal</tissue>
    </source>
</reference>